<dbReference type="Proteomes" id="UP000001542">
    <property type="component" value="Unassembled WGS sequence"/>
</dbReference>
<evidence type="ECO:0000313" key="2">
    <source>
        <dbReference type="EMBL" id="EAY09479.1"/>
    </source>
</evidence>
<accession>A2ED28</accession>
<reference evidence="2" key="1">
    <citation type="submission" date="2006-10" db="EMBL/GenBank/DDBJ databases">
        <authorList>
            <person name="Amadeo P."/>
            <person name="Zhao Q."/>
            <person name="Wortman J."/>
            <person name="Fraser-Liggett C."/>
            <person name="Carlton J."/>
        </authorList>
    </citation>
    <scope>NUCLEOTIDE SEQUENCE</scope>
    <source>
        <strain evidence="2">G3</strain>
    </source>
</reference>
<name>A2ED28_TRIV3</name>
<dbReference type="RefSeq" id="XP_001321702.1">
    <property type="nucleotide sequence ID" value="XM_001321667.1"/>
</dbReference>
<dbReference type="EMBL" id="DS113357">
    <property type="protein sequence ID" value="EAY09479.1"/>
    <property type="molecule type" value="Genomic_DNA"/>
</dbReference>
<proteinExistence type="predicted"/>
<dbReference type="VEuPathDB" id="TrichDB:TVAGG3_0590780"/>
<dbReference type="KEGG" id="tva:4767398"/>
<feature type="region of interest" description="Disordered" evidence="1">
    <location>
        <begin position="118"/>
        <end position="155"/>
    </location>
</feature>
<reference evidence="2" key="2">
    <citation type="journal article" date="2007" name="Science">
        <title>Draft genome sequence of the sexually transmitted pathogen Trichomonas vaginalis.</title>
        <authorList>
            <person name="Carlton J.M."/>
            <person name="Hirt R.P."/>
            <person name="Silva J.C."/>
            <person name="Delcher A.L."/>
            <person name="Schatz M."/>
            <person name="Zhao Q."/>
            <person name="Wortman J.R."/>
            <person name="Bidwell S.L."/>
            <person name="Alsmark U.C.M."/>
            <person name="Besteiro S."/>
            <person name="Sicheritz-Ponten T."/>
            <person name="Noel C.J."/>
            <person name="Dacks J.B."/>
            <person name="Foster P.G."/>
            <person name="Simillion C."/>
            <person name="Van de Peer Y."/>
            <person name="Miranda-Saavedra D."/>
            <person name="Barton G.J."/>
            <person name="Westrop G.D."/>
            <person name="Mueller S."/>
            <person name="Dessi D."/>
            <person name="Fiori P.L."/>
            <person name="Ren Q."/>
            <person name="Paulsen I."/>
            <person name="Zhang H."/>
            <person name="Bastida-Corcuera F.D."/>
            <person name="Simoes-Barbosa A."/>
            <person name="Brown M.T."/>
            <person name="Hayes R.D."/>
            <person name="Mukherjee M."/>
            <person name="Okumura C.Y."/>
            <person name="Schneider R."/>
            <person name="Smith A.J."/>
            <person name="Vanacova S."/>
            <person name="Villalvazo M."/>
            <person name="Haas B.J."/>
            <person name="Pertea M."/>
            <person name="Feldblyum T.V."/>
            <person name="Utterback T.R."/>
            <person name="Shu C.L."/>
            <person name="Osoegawa K."/>
            <person name="de Jong P.J."/>
            <person name="Hrdy I."/>
            <person name="Horvathova L."/>
            <person name="Zubacova Z."/>
            <person name="Dolezal P."/>
            <person name="Malik S.B."/>
            <person name="Logsdon J.M. Jr."/>
            <person name="Henze K."/>
            <person name="Gupta A."/>
            <person name="Wang C.C."/>
            <person name="Dunne R.L."/>
            <person name="Upcroft J.A."/>
            <person name="Upcroft P."/>
            <person name="White O."/>
            <person name="Salzberg S.L."/>
            <person name="Tang P."/>
            <person name="Chiu C.-H."/>
            <person name="Lee Y.-S."/>
            <person name="Embley T.M."/>
            <person name="Coombs G.H."/>
            <person name="Mottram J.C."/>
            <person name="Tachezy J."/>
            <person name="Fraser-Liggett C.M."/>
            <person name="Johnson P.J."/>
        </authorList>
    </citation>
    <scope>NUCLEOTIDE SEQUENCE [LARGE SCALE GENOMIC DNA]</scope>
    <source>
        <strain evidence="2">G3</strain>
    </source>
</reference>
<keyword evidence="3" id="KW-1185">Reference proteome</keyword>
<feature type="compositionally biased region" description="Low complexity" evidence="1">
    <location>
        <begin position="118"/>
        <end position="135"/>
    </location>
</feature>
<feature type="region of interest" description="Disordered" evidence="1">
    <location>
        <begin position="1"/>
        <end position="21"/>
    </location>
</feature>
<organism evidence="2 3">
    <name type="scientific">Trichomonas vaginalis (strain ATCC PRA-98 / G3)</name>
    <dbReference type="NCBI Taxonomy" id="412133"/>
    <lineage>
        <taxon>Eukaryota</taxon>
        <taxon>Metamonada</taxon>
        <taxon>Parabasalia</taxon>
        <taxon>Trichomonadida</taxon>
        <taxon>Trichomonadidae</taxon>
        <taxon>Trichomonas</taxon>
    </lineage>
</organism>
<evidence type="ECO:0000256" key="1">
    <source>
        <dbReference type="SAM" id="MobiDB-lite"/>
    </source>
</evidence>
<dbReference type="VEuPathDB" id="TrichDB:TVAG_126400"/>
<feature type="compositionally biased region" description="Pro residues" evidence="1">
    <location>
        <begin position="136"/>
        <end position="153"/>
    </location>
</feature>
<sequence length="203" mass="22779">MTYPIGSYPRGQAPQMPHPMQPGRIYNPNMYPQPAPYYYHPNQPYIQIPQNIPPYPVMQYPQGSNQISYVQDNSYMQQMKMPPPPTQQTPVRYPQPQPTYQAHIKEKPKQITPIPQQIAPTIPQRPPQQQYQPKPVVAPPPQPVAPSTPPKPAVTPQVNNLDQLQLNKSLTSSAIKISSVPPGCFHIIGRGNLPGIIFSNIVV</sequence>
<gene>
    <name evidence="2" type="ORF">TVAG_126400</name>
</gene>
<evidence type="ECO:0000313" key="3">
    <source>
        <dbReference type="Proteomes" id="UP000001542"/>
    </source>
</evidence>
<dbReference type="AlphaFoldDB" id="A2ED28"/>
<protein>
    <submittedName>
        <fullName evidence="2">Gamma-gliadin, putative</fullName>
    </submittedName>
</protein>
<dbReference type="InParanoid" id="A2ED28"/>